<sequence length="466" mass="51825">MKTKYFLFFGFWLALFVISCNRDEIEFDAPSKKLRFSVDTLVLDTVYNQVRSETYAVKIYNDENKDISIPKIYLESGNSSLYRINVDGKAGTEFTNVPLRKKDSLYIFVEIAPTANAPEAIAEERIQIESPVANQHVTLLSVVQDVEFYISTENSPKILTDNTSWNNKKAKIIYGDLKLADGKSLTISEGTKVYFHKNANLKIGKNAQLIANGDLGKEVIFRGDRNDARYDTLPLNWGGIQLEQGAIANLKYAKIFGGTTGLELNHASATLKNTIVHTFQDFGILGINATVNAENLVVNNCGQANLGVFKGGNYTFLHATFANYWNLNSTLPSFGIYATNEYNNGTSNEQGALTLNLQNSIIYTERNNAIQFKPTTGQTFNYFIENCLVKFDAANAGFTWDGNAKIVNSIKNEDPKFENYFTQKMNLRVKATSPAKTKGKVSTAALVPLDIVKVNRTSNPTIGAYQ</sequence>
<dbReference type="EMBL" id="PTPZ01000007">
    <property type="protein sequence ID" value="PPZ90935.1"/>
    <property type="molecule type" value="Genomic_DNA"/>
</dbReference>
<dbReference type="RefSeq" id="WP_104794189.1">
    <property type="nucleotide sequence ID" value="NZ_PTPZ01000007.1"/>
</dbReference>
<dbReference type="PROSITE" id="PS51257">
    <property type="entry name" value="PROKAR_LIPOPROTEIN"/>
    <property type="match status" value="1"/>
</dbReference>
<comment type="caution">
    <text evidence="1">The sequence shown here is derived from an EMBL/GenBank/DDBJ whole genome shotgun (WGS) entry which is preliminary data.</text>
</comment>
<organism evidence="1 2">
    <name type="scientific">Cloacibacterium normanense</name>
    <dbReference type="NCBI Taxonomy" id="237258"/>
    <lineage>
        <taxon>Bacteria</taxon>
        <taxon>Pseudomonadati</taxon>
        <taxon>Bacteroidota</taxon>
        <taxon>Flavobacteriia</taxon>
        <taxon>Flavobacteriales</taxon>
        <taxon>Weeksellaceae</taxon>
    </lineage>
</organism>
<gene>
    <name evidence="1" type="ORF">C3729_10980</name>
</gene>
<proteinExistence type="predicted"/>
<dbReference type="Proteomes" id="UP000238565">
    <property type="component" value="Unassembled WGS sequence"/>
</dbReference>
<accession>A0A2S7I378</accession>
<evidence type="ECO:0000313" key="1">
    <source>
        <dbReference type="EMBL" id="PPZ90935.1"/>
    </source>
</evidence>
<dbReference type="AlphaFoldDB" id="A0A2S7I378"/>
<protein>
    <recommendedName>
        <fullName evidence="3">Right handed beta helix region family protein</fullName>
    </recommendedName>
</protein>
<evidence type="ECO:0008006" key="3">
    <source>
        <dbReference type="Google" id="ProtNLM"/>
    </source>
</evidence>
<name>A0A2S7I378_9FLAO</name>
<reference evidence="1 2" key="1">
    <citation type="submission" date="2018-02" db="EMBL/GenBank/DDBJ databases">
        <title>Draft genome sequence of bacterial isolates from marine environment.</title>
        <authorList>
            <person name="Singh S.K."/>
            <person name="Hill R."/>
            <person name="Major S."/>
            <person name="Cai H."/>
            <person name="Li Y."/>
        </authorList>
    </citation>
    <scope>NUCLEOTIDE SEQUENCE [LARGE SCALE GENOMIC DNA]</scope>
    <source>
        <strain evidence="1 2">IMET F</strain>
    </source>
</reference>
<evidence type="ECO:0000313" key="2">
    <source>
        <dbReference type="Proteomes" id="UP000238565"/>
    </source>
</evidence>